<protein>
    <submittedName>
        <fullName evidence="2">Uncharacterized protein</fullName>
    </submittedName>
</protein>
<keyword evidence="1" id="KW-0472">Membrane</keyword>
<name>A0A6A9V220_9ACTN</name>
<dbReference type="EMBL" id="WPCU01000010">
    <property type="protein sequence ID" value="MVA77660.1"/>
    <property type="molecule type" value="Genomic_DNA"/>
</dbReference>
<organism evidence="2 3">
    <name type="scientific">Auraticoccus cholistanensis</name>
    <dbReference type="NCBI Taxonomy" id="2656650"/>
    <lineage>
        <taxon>Bacteria</taxon>
        <taxon>Bacillati</taxon>
        <taxon>Actinomycetota</taxon>
        <taxon>Actinomycetes</taxon>
        <taxon>Propionibacteriales</taxon>
        <taxon>Propionibacteriaceae</taxon>
        <taxon>Auraticoccus</taxon>
    </lineage>
</organism>
<accession>A0A6A9V220</accession>
<dbReference type="Proteomes" id="UP000435304">
    <property type="component" value="Unassembled WGS sequence"/>
</dbReference>
<keyword evidence="1" id="KW-0812">Transmembrane</keyword>
<dbReference type="AlphaFoldDB" id="A0A6A9V220"/>
<evidence type="ECO:0000256" key="1">
    <source>
        <dbReference type="SAM" id="Phobius"/>
    </source>
</evidence>
<gene>
    <name evidence="2" type="ORF">GC722_16795</name>
</gene>
<dbReference type="RefSeq" id="WP_156611898.1">
    <property type="nucleotide sequence ID" value="NZ_WPCU01000010.1"/>
</dbReference>
<proteinExistence type="predicted"/>
<keyword evidence="1" id="KW-1133">Transmembrane helix</keyword>
<feature type="transmembrane region" description="Helical" evidence="1">
    <location>
        <begin position="29"/>
        <end position="49"/>
    </location>
</feature>
<comment type="caution">
    <text evidence="2">The sequence shown here is derived from an EMBL/GenBank/DDBJ whole genome shotgun (WGS) entry which is preliminary data.</text>
</comment>
<sequence length="94" mass="10318">MSGLTSMLVPLRTLPGFPTVENPSLLSELVLFLGLPLVVVAVIYLLGYLSRLIRRGRGETGPEIQHPLSIYGLETPEQYEQLVTGRSGARALER</sequence>
<reference evidence="2 3" key="1">
    <citation type="submission" date="2019-12" db="EMBL/GenBank/DDBJ databases">
        <title>Auraticoccus cholistani sp. nov., an actinomycete isolated from soil of Cholistan desert.</title>
        <authorList>
            <person name="Cheema M.T."/>
        </authorList>
    </citation>
    <scope>NUCLEOTIDE SEQUENCE [LARGE SCALE GENOMIC DNA]</scope>
    <source>
        <strain evidence="2 3">F435</strain>
    </source>
</reference>
<keyword evidence="3" id="KW-1185">Reference proteome</keyword>
<evidence type="ECO:0000313" key="3">
    <source>
        <dbReference type="Proteomes" id="UP000435304"/>
    </source>
</evidence>
<evidence type="ECO:0000313" key="2">
    <source>
        <dbReference type="EMBL" id="MVA77660.1"/>
    </source>
</evidence>